<dbReference type="SUPFAM" id="SSF53774">
    <property type="entry name" value="Glutaminase/Asparaginase"/>
    <property type="match status" value="1"/>
</dbReference>
<dbReference type="EC" id="3.5.1.1" evidence="4"/>
<evidence type="ECO:0000313" key="4">
    <source>
        <dbReference type="EMBL" id="SUD49321.1"/>
    </source>
</evidence>
<proteinExistence type="predicted"/>
<dbReference type="PIRSF" id="PIRSF001220">
    <property type="entry name" value="L-ASNase_gatD"/>
    <property type="match status" value="1"/>
</dbReference>
<feature type="domain" description="L-asparaginase N-terminal" evidence="2">
    <location>
        <begin position="2"/>
        <end position="176"/>
    </location>
</feature>
<dbReference type="STRING" id="1406858.GCA_000710895_06902"/>
<dbReference type="PROSITE" id="PS00917">
    <property type="entry name" value="ASN_GLN_ASE_2"/>
    <property type="match status" value="1"/>
</dbReference>
<dbReference type="EMBL" id="UGRY01000007">
    <property type="protein sequence ID" value="SUD49321.1"/>
    <property type="molecule type" value="Genomic_DNA"/>
</dbReference>
<evidence type="ECO:0000259" key="3">
    <source>
        <dbReference type="Pfam" id="PF17763"/>
    </source>
</evidence>
<sequence>MIDILYTGGTFGMVDQGAGMRPRAGIGADIAEIVAEFEAAAGLSVGYRYSELDPVIDSAQADAGTGRRIAERVRAGIASGRPKGVIVIHGTDTMAYVGARIAFELRGCAIPILLTGAQIPLGQPGSDARDNLRLALKSIVARTDPGTYLAFGAGLHPAVRASKRAVEDYEGFTTIRALTPPPVPAVLPEASRPREARGPVGLLTVFPGLHAALLDAAVDHYRGGLVLECYGSGTAPLHGTEMMDSLRRAILRGTPVVVITQCDSGGVDLARYQPGRVLLDAGVISGGDMTREAALAKLTHLVDSGFCGARLRHAMETNLLGELSNPPPAACDSSLHHAYVAH</sequence>
<dbReference type="PANTHER" id="PTHR11707">
    <property type="entry name" value="L-ASPARAGINASE"/>
    <property type="match status" value="1"/>
</dbReference>
<reference evidence="4 5" key="1">
    <citation type="submission" date="2018-06" db="EMBL/GenBank/DDBJ databases">
        <authorList>
            <consortium name="Pathogen Informatics"/>
            <person name="Doyle S."/>
        </authorList>
    </citation>
    <scope>NUCLEOTIDE SEQUENCE [LARGE SCALE GENOMIC DNA]</scope>
    <source>
        <strain evidence="4 5">NCTC1934</strain>
    </source>
</reference>
<dbReference type="Pfam" id="PF00710">
    <property type="entry name" value="Asparaginase"/>
    <property type="match status" value="1"/>
</dbReference>
<dbReference type="InterPro" id="IPR027475">
    <property type="entry name" value="Asparaginase/glutaminase_AS2"/>
</dbReference>
<evidence type="ECO:0000259" key="2">
    <source>
        <dbReference type="Pfam" id="PF00710"/>
    </source>
</evidence>
<dbReference type="InterPro" id="IPR040919">
    <property type="entry name" value="Asparaginase_C"/>
</dbReference>
<dbReference type="Gene3D" id="3.40.50.40">
    <property type="match status" value="1"/>
</dbReference>
<dbReference type="Pfam" id="PF17763">
    <property type="entry name" value="Asparaginase_C"/>
    <property type="match status" value="1"/>
</dbReference>
<dbReference type="InterPro" id="IPR006034">
    <property type="entry name" value="Asparaginase/glutaminase-like"/>
</dbReference>
<dbReference type="RefSeq" id="WP_051037142.1">
    <property type="nucleotide sequence ID" value="NZ_UGRY01000007.1"/>
</dbReference>
<dbReference type="Gene3D" id="3.40.50.1170">
    <property type="entry name" value="L-asparaginase, N-terminal domain"/>
    <property type="match status" value="1"/>
</dbReference>
<dbReference type="GO" id="GO:0004067">
    <property type="term" value="F:asparaginase activity"/>
    <property type="evidence" value="ECO:0007669"/>
    <property type="project" value="UniProtKB-UniRule"/>
</dbReference>
<gene>
    <name evidence="4" type="primary">ansA</name>
    <name evidence="4" type="ORF">NCTC1934_06673</name>
</gene>
<dbReference type="PRINTS" id="PR00139">
    <property type="entry name" value="ASNGLNASE"/>
</dbReference>
<keyword evidence="4" id="KW-0378">Hydrolase</keyword>
<dbReference type="SMART" id="SM00870">
    <property type="entry name" value="Asparaginase"/>
    <property type="match status" value="1"/>
</dbReference>
<dbReference type="InterPro" id="IPR027473">
    <property type="entry name" value="L-asparaginase_C"/>
</dbReference>
<dbReference type="PROSITE" id="PS51732">
    <property type="entry name" value="ASN_GLN_ASE_3"/>
    <property type="match status" value="1"/>
</dbReference>
<dbReference type="Proteomes" id="UP000255467">
    <property type="component" value="Unassembled WGS sequence"/>
</dbReference>
<protein>
    <submittedName>
        <fullName evidence="4">L-asparaginase 1</fullName>
        <ecNumber evidence="4">3.5.1.1</ecNumber>
    </submittedName>
</protein>
<feature type="domain" description="Asparaginase/glutaminase C-terminal" evidence="3">
    <location>
        <begin position="200"/>
        <end position="315"/>
    </location>
</feature>
<dbReference type="InterPro" id="IPR037152">
    <property type="entry name" value="L-asparaginase_N_sf"/>
</dbReference>
<evidence type="ECO:0000256" key="1">
    <source>
        <dbReference type="PROSITE-ProRule" id="PRU10100"/>
    </source>
</evidence>
<dbReference type="PIRSF" id="PIRSF500176">
    <property type="entry name" value="L_ASNase"/>
    <property type="match status" value="1"/>
</dbReference>
<keyword evidence="5" id="KW-1185">Reference proteome</keyword>
<dbReference type="SFLD" id="SFLDS00057">
    <property type="entry name" value="Glutaminase/Asparaginase"/>
    <property type="match status" value="1"/>
</dbReference>
<accession>A0A379JM74</accession>
<name>A0A379JM74_9NOCA</name>
<dbReference type="PANTHER" id="PTHR11707:SF28">
    <property type="entry name" value="60 KDA LYSOPHOSPHOLIPASE"/>
    <property type="match status" value="1"/>
</dbReference>
<dbReference type="AlphaFoldDB" id="A0A379JM74"/>
<dbReference type="InterPro" id="IPR036152">
    <property type="entry name" value="Asp/glu_Ase-like_sf"/>
</dbReference>
<organism evidence="4 5">
    <name type="scientific">Nocardia otitidiscaviarum</name>
    <dbReference type="NCBI Taxonomy" id="1823"/>
    <lineage>
        <taxon>Bacteria</taxon>
        <taxon>Bacillati</taxon>
        <taxon>Actinomycetota</taxon>
        <taxon>Actinomycetes</taxon>
        <taxon>Mycobacteriales</taxon>
        <taxon>Nocardiaceae</taxon>
        <taxon>Nocardia</taxon>
    </lineage>
</organism>
<dbReference type="InterPro" id="IPR027474">
    <property type="entry name" value="L-asparaginase_N"/>
</dbReference>
<dbReference type="OrthoDB" id="9788068at2"/>
<feature type="active site" evidence="1">
    <location>
        <position position="91"/>
    </location>
</feature>
<evidence type="ECO:0000313" key="5">
    <source>
        <dbReference type="Proteomes" id="UP000255467"/>
    </source>
</evidence>